<keyword evidence="2" id="KW-0812">Transmembrane</keyword>
<dbReference type="OrthoDB" id="9783100at2"/>
<dbReference type="GO" id="GO:0005886">
    <property type="term" value="C:plasma membrane"/>
    <property type="evidence" value="ECO:0007669"/>
    <property type="project" value="UniProtKB-SubCell"/>
</dbReference>
<dbReference type="InterPro" id="IPR010131">
    <property type="entry name" value="MdtP/NodT-like"/>
</dbReference>
<evidence type="ECO:0000313" key="4">
    <source>
        <dbReference type="EMBL" id="SDD99031.1"/>
    </source>
</evidence>
<keyword evidence="2" id="KW-0564">Palmitate</keyword>
<dbReference type="AlphaFoldDB" id="A0A1G6Z937"/>
<accession>A0A1G6Z937</accession>
<dbReference type="GO" id="GO:0015562">
    <property type="term" value="F:efflux transmembrane transporter activity"/>
    <property type="evidence" value="ECO:0007669"/>
    <property type="project" value="InterPro"/>
</dbReference>
<evidence type="ECO:0000256" key="1">
    <source>
        <dbReference type="ARBA" id="ARBA00007613"/>
    </source>
</evidence>
<name>A0A1G6Z937_9PROT</name>
<dbReference type="Proteomes" id="UP000199412">
    <property type="component" value="Unassembled WGS sequence"/>
</dbReference>
<keyword evidence="2" id="KW-0449">Lipoprotein</keyword>
<dbReference type="Gene3D" id="2.20.200.10">
    <property type="entry name" value="Outer membrane efflux proteins (OEP)"/>
    <property type="match status" value="1"/>
</dbReference>
<dbReference type="NCBIfam" id="TIGR01845">
    <property type="entry name" value="outer_NodT"/>
    <property type="match status" value="1"/>
</dbReference>
<proteinExistence type="inferred from homology"/>
<evidence type="ECO:0000256" key="2">
    <source>
        <dbReference type="RuleBase" id="RU362097"/>
    </source>
</evidence>
<dbReference type="EMBL" id="FNAP01000002">
    <property type="protein sequence ID" value="SDD99031.1"/>
    <property type="molecule type" value="Genomic_DNA"/>
</dbReference>
<organism evidence="4 5">
    <name type="scientific">Rhodospira trueperi</name>
    <dbReference type="NCBI Taxonomy" id="69960"/>
    <lineage>
        <taxon>Bacteria</taxon>
        <taxon>Pseudomonadati</taxon>
        <taxon>Pseudomonadota</taxon>
        <taxon>Alphaproteobacteria</taxon>
        <taxon>Rhodospirillales</taxon>
        <taxon>Rhodospirillaceae</taxon>
        <taxon>Rhodospira</taxon>
    </lineage>
</organism>
<protein>
    <submittedName>
        <fullName evidence="4">Outer membrane protein, multidrug efflux system</fullName>
    </submittedName>
</protein>
<comment type="subcellular location">
    <subcellularLocation>
        <location evidence="2">Cell membrane</location>
        <topology evidence="2">Lipid-anchor</topology>
    </subcellularLocation>
</comment>
<evidence type="ECO:0000256" key="3">
    <source>
        <dbReference type="SAM" id="MobiDB-lite"/>
    </source>
</evidence>
<keyword evidence="2" id="KW-1134">Transmembrane beta strand</keyword>
<dbReference type="RefSeq" id="WP_092782960.1">
    <property type="nucleotide sequence ID" value="NZ_FNAP01000002.1"/>
</dbReference>
<gene>
    <name evidence="4" type="ORF">SAMN05421720_102296</name>
</gene>
<keyword evidence="5" id="KW-1185">Reference proteome</keyword>
<keyword evidence="2" id="KW-0472">Membrane</keyword>
<dbReference type="Pfam" id="PF02321">
    <property type="entry name" value="OEP"/>
    <property type="match status" value="2"/>
</dbReference>
<reference evidence="4 5" key="1">
    <citation type="submission" date="2016-10" db="EMBL/GenBank/DDBJ databases">
        <authorList>
            <person name="de Groot N.N."/>
        </authorList>
    </citation>
    <scope>NUCLEOTIDE SEQUENCE [LARGE SCALE GENOMIC DNA]</scope>
    <source>
        <strain evidence="4 5">ATCC 700224</strain>
    </source>
</reference>
<comment type="similarity">
    <text evidence="1 2">Belongs to the outer membrane factor (OMF) (TC 1.B.17) family.</text>
</comment>
<dbReference type="Gene3D" id="1.20.1600.10">
    <property type="entry name" value="Outer membrane efflux proteins (OEP)"/>
    <property type="match status" value="1"/>
</dbReference>
<feature type="region of interest" description="Disordered" evidence="3">
    <location>
        <begin position="106"/>
        <end position="127"/>
    </location>
</feature>
<sequence>MRHGLVTGTALLLSGCLTTAGPDYVPPDLETPPAFRGAGAVPGDAAPQVAWWRGFGDPTLDALVEQALANNLDIAAAQARLEEARALAGGSRADLWPTLDADAGVSGTDELMRTPASTTRSGGNDLTGSTDAGLTFGWAPDLFGGRRRAVQAAEAEALRRELVRDDLRRQVAAEVVARYLDIARDRATLAMIDAALDLQGQTLALVRQRYAAGLVAALDVSRAEAQEASTRARRGPLRESLTKARAALAVLSGQAAGFAADSPAPTAIPVHHAGGPDVGLPRDLLRARPDVRAAEAELIRATAGIGIAEAALYPSLSLPGTLTLSSAGLGSASVVTTMVGTLAASLDLPLFDAGARRAELSAAEARAREALVTYRAALLDAVAEVETALGALDAARGRVEDLGEAVTASEAAVAQSRDLYAQGLVGFLDVLEAERTVLDNRQALLDARADTAQAAAALYAAIGAPHGPPASEPATGRT</sequence>
<dbReference type="PANTHER" id="PTHR30203">
    <property type="entry name" value="OUTER MEMBRANE CATION EFFLUX PROTEIN"/>
    <property type="match status" value="1"/>
</dbReference>
<feature type="compositionally biased region" description="Polar residues" evidence="3">
    <location>
        <begin position="115"/>
        <end position="127"/>
    </location>
</feature>
<evidence type="ECO:0000313" key="5">
    <source>
        <dbReference type="Proteomes" id="UP000199412"/>
    </source>
</evidence>
<dbReference type="PROSITE" id="PS51257">
    <property type="entry name" value="PROKAR_LIPOPROTEIN"/>
    <property type="match status" value="1"/>
</dbReference>
<dbReference type="STRING" id="69960.SAMN05421720_102296"/>
<dbReference type="InterPro" id="IPR003423">
    <property type="entry name" value="OMP_efflux"/>
</dbReference>
<dbReference type="PANTHER" id="PTHR30203:SF32">
    <property type="entry name" value="CATION EFFLUX SYSTEM PROTEIN CUSC"/>
    <property type="match status" value="1"/>
</dbReference>
<dbReference type="SUPFAM" id="SSF56954">
    <property type="entry name" value="Outer membrane efflux proteins (OEP)"/>
    <property type="match status" value="1"/>
</dbReference>